<reference evidence="3 4" key="1">
    <citation type="submission" date="2019-02" db="EMBL/GenBank/DDBJ databases">
        <title>Deep-cultivation of Planctomycetes and their phenomic and genomic characterization uncovers novel biology.</title>
        <authorList>
            <person name="Wiegand S."/>
            <person name="Jogler M."/>
            <person name="Boedeker C."/>
            <person name="Pinto D."/>
            <person name="Vollmers J."/>
            <person name="Rivas-Marin E."/>
            <person name="Kohn T."/>
            <person name="Peeters S.H."/>
            <person name="Heuer A."/>
            <person name="Rast P."/>
            <person name="Oberbeckmann S."/>
            <person name="Bunk B."/>
            <person name="Jeske O."/>
            <person name="Meyerdierks A."/>
            <person name="Storesund J.E."/>
            <person name="Kallscheuer N."/>
            <person name="Luecker S."/>
            <person name="Lage O.M."/>
            <person name="Pohl T."/>
            <person name="Merkel B.J."/>
            <person name="Hornburger P."/>
            <person name="Mueller R.-W."/>
            <person name="Bruemmer F."/>
            <person name="Labrenz M."/>
            <person name="Spormann A.M."/>
            <person name="Op den Camp H."/>
            <person name="Overmann J."/>
            <person name="Amann R."/>
            <person name="Jetten M.S.M."/>
            <person name="Mascher T."/>
            <person name="Medema M.H."/>
            <person name="Devos D.P."/>
            <person name="Kaster A.-K."/>
            <person name="Ovreas L."/>
            <person name="Rohde M."/>
            <person name="Galperin M.Y."/>
            <person name="Jogler C."/>
        </authorList>
    </citation>
    <scope>NUCLEOTIDE SEQUENCE [LARGE SCALE GENOMIC DNA]</scope>
    <source>
        <strain evidence="3 4">Q31a</strain>
    </source>
</reference>
<dbReference type="NCBIfam" id="TIGR02532">
    <property type="entry name" value="IV_pilin_GFxxxE"/>
    <property type="match status" value="1"/>
</dbReference>
<evidence type="ECO:0000313" key="4">
    <source>
        <dbReference type="Proteomes" id="UP000318017"/>
    </source>
</evidence>
<keyword evidence="1" id="KW-0812">Transmembrane</keyword>
<gene>
    <name evidence="3" type="ORF">Q31a_14610</name>
</gene>
<keyword evidence="1" id="KW-1133">Transmembrane helix</keyword>
<dbReference type="KEGG" id="ahel:Q31a_14610"/>
<name>A0A518G3K1_9BACT</name>
<dbReference type="InterPro" id="IPR027558">
    <property type="entry name" value="Pre_pil_HX9DG_C"/>
</dbReference>
<dbReference type="InterPro" id="IPR011453">
    <property type="entry name" value="DUF1559"/>
</dbReference>
<dbReference type="Proteomes" id="UP000318017">
    <property type="component" value="Chromosome"/>
</dbReference>
<keyword evidence="1" id="KW-0472">Membrane</keyword>
<proteinExistence type="predicted"/>
<dbReference type="SUPFAM" id="SSF54523">
    <property type="entry name" value="Pili subunits"/>
    <property type="match status" value="1"/>
</dbReference>
<dbReference type="Pfam" id="PF07963">
    <property type="entry name" value="N_methyl"/>
    <property type="match status" value="1"/>
</dbReference>
<dbReference type="PANTHER" id="PTHR30093:SF2">
    <property type="entry name" value="TYPE II SECRETION SYSTEM PROTEIN H"/>
    <property type="match status" value="1"/>
</dbReference>
<dbReference type="EMBL" id="CP036298">
    <property type="protein sequence ID" value="QDV23164.1"/>
    <property type="molecule type" value="Genomic_DNA"/>
</dbReference>
<sequence>MNQHGFCSHDQPRRRRHNGFTLLELVVVIAIIGILLALTLVAVQSARESARRMQCQSNQRQVLQAVHSFEASRGSLPSLYNGTSLKYPLQEWDLFHMHSWRVELLPYLEQTKLRDSLDWSAFATDAINAPIAQSVVPVLVCPSGPDPRQNMGSGRSHASPPVGLPPAPVATTYFAARSDYDAMAGIQVLVPNPLPSGSNGFETVFFRWGVWGWPDFGNGTIAGTQLKRYRAGKFSDITDGLSNTIAVVERGGKPIDLLRGKPHVTPYNPNADYPGQPGWNASNTFAWSMSHHQVGVNQSNSTGIYSLHSGGANVAMADGSVKFLSESTDFNTLVKLFSRSGGPND</sequence>
<dbReference type="AlphaFoldDB" id="A0A518G3K1"/>
<feature type="transmembrane region" description="Helical" evidence="1">
    <location>
        <begin position="20"/>
        <end position="43"/>
    </location>
</feature>
<dbReference type="Gene3D" id="3.30.700.10">
    <property type="entry name" value="Glycoprotein, Type 4 Pilin"/>
    <property type="match status" value="1"/>
</dbReference>
<dbReference type="NCBIfam" id="TIGR04294">
    <property type="entry name" value="pre_pil_HX9DG"/>
    <property type="match status" value="1"/>
</dbReference>
<dbReference type="InterPro" id="IPR012902">
    <property type="entry name" value="N_methyl_site"/>
</dbReference>
<evidence type="ECO:0000259" key="2">
    <source>
        <dbReference type="Pfam" id="PF07596"/>
    </source>
</evidence>
<dbReference type="PANTHER" id="PTHR30093">
    <property type="entry name" value="GENERAL SECRETION PATHWAY PROTEIN G"/>
    <property type="match status" value="1"/>
</dbReference>
<dbReference type="OrthoDB" id="289947at2"/>
<accession>A0A518G3K1</accession>
<evidence type="ECO:0000313" key="3">
    <source>
        <dbReference type="EMBL" id="QDV23164.1"/>
    </source>
</evidence>
<dbReference type="RefSeq" id="WP_145075791.1">
    <property type="nucleotide sequence ID" value="NZ_CP036298.1"/>
</dbReference>
<protein>
    <recommendedName>
        <fullName evidence="2">DUF1559 domain-containing protein</fullName>
    </recommendedName>
</protein>
<evidence type="ECO:0000256" key="1">
    <source>
        <dbReference type="SAM" id="Phobius"/>
    </source>
</evidence>
<keyword evidence="4" id="KW-1185">Reference proteome</keyword>
<feature type="domain" description="DUF1559" evidence="2">
    <location>
        <begin position="44"/>
        <end position="330"/>
    </location>
</feature>
<organism evidence="3 4">
    <name type="scientific">Aureliella helgolandensis</name>
    <dbReference type="NCBI Taxonomy" id="2527968"/>
    <lineage>
        <taxon>Bacteria</taxon>
        <taxon>Pseudomonadati</taxon>
        <taxon>Planctomycetota</taxon>
        <taxon>Planctomycetia</taxon>
        <taxon>Pirellulales</taxon>
        <taxon>Pirellulaceae</taxon>
        <taxon>Aureliella</taxon>
    </lineage>
</organism>
<dbReference type="InterPro" id="IPR045584">
    <property type="entry name" value="Pilin-like"/>
</dbReference>
<dbReference type="Pfam" id="PF07596">
    <property type="entry name" value="SBP_bac_10"/>
    <property type="match status" value="1"/>
</dbReference>